<dbReference type="SUPFAM" id="SSF50891">
    <property type="entry name" value="Cyclophilin-like"/>
    <property type="match status" value="1"/>
</dbReference>
<reference evidence="2 3" key="1">
    <citation type="submission" date="2020-01" db="EMBL/GenBank/DDBJ databases">
        <title>Draft genome assembly of Ensifer adhaerens T173.</title>
        <authorList>
            <person name="Craig J.E."/>
            <person name="Stinchcombe J.R."/>
        </authorList>
    </citation>
    <scope>NUCLEOTIDE SEQUENCE [LARGE SCALE GENOMIC DNA]</scope>
    <source>
        <strain evidence="2 3">T173</strain>
    </source>
</reference>
<dbReference type="InterPro" id="IPR041183">
    <property type="entry name" value="Cyclophilin-like"/>
</dbReference>
<dbReference type="EMBL" id="WXFA01000050">
    <property type="protein sequence ID" value="MBM3095643.1"/>
    <property type="molecule type" value="Genomic_DNA"/>
</dbReference>
<keyword evidence="3" id="KW-1185">Reference proteome</keyword>
<evidence type="ECO:0000313" key="3">
    <source>
        <dbReference type="Proteomes" id="UP000744980"/>
    </source>
</evidence>
<dbReference type="Proteomes" id="UP000744980">
    <property type="component" value="Unassembled WGS sequence"/>
</dbReference>
<organism evidence="2 3">
    <name type="scientific">Ensifer canadensis</name>
    <dbReference type="NCBI Taxonomy" id="555315"/>
    <lineage>
        <taxon>Bacteria</taxon>
        <taxon>Pseudomonadati</taxon>
        <taxon>Pseudomonadota</taxon>
        <taxon>Alphaproteobacteria</taxon>
        <taxon>Hyphomicrobiales</taxon>
        <taxon>Rhizobiaceae</taxon>
        <taxon>Sinorhizobium/Ensifer group</taxon>
        <taxon>Ensifer</taxon>
    </lineage>
</organism>
<dbReference type="Gene3D" id="2.40.100.20">
    <property type="match status" value="1"/>
</dbReference>
<dbReference type="AlphaFoldDB" id="A0AAW4FWH2"/>
<protein>
    <recommendedName>
        <fullName evidence="1">Cyclophilin-like domain-containing protein</fullName>
    </recommendedName>
</protein>
<dbReference type="InterPro" id="IPR029000">
    <property type="entry name" value="Cyclophilin-like_dom_sf"/>
</dbReference>
<dbReference type="Pfam" id="PF18050">
    <property type="entry name" value="Cyclophil_like2"/>
    <property type="match status" value="1"/>
</dbReference>
<accession>A0AAW4FWH2</accession>
<feature type="domain" description="Cyclophilin-like" evidence="1">
    <location>
        <begin position="63"/>
        <end position="169"/>
    </location>
</feature>
<name>A0AAW4FWH2_9HYPH</name>
<sequence length="173" mass="19103">MSHRKQVAGANSRENERMSRFNRQMVALLLAAHSVTLPTMSFAQTKDRNPTSVIGTVVRFTDGATTVDVTVGEDSPAVRDFLSMLPLTLKLEEFAGREKISYLPRKLKHIGSPGSDPEDGDLIYFVPWGNLGFYYNTAGIDYSDQTLHIGTYKASPATLEKLADRPVTVEVLP</sequence>
<gene>
    <name evidence="2" type="ORF">GFB56_33545</name>
</gene>
<proteinExistence type="predicted"/>
<evidence type="ECO:0000259" key="1">
    <source>
        <dbReference type="Pfam" id="PF18050"/>
    </source>
</evidence>
<evidence type="ECO:0000313" key="2">
    <source>
        <dbReference type="EMBL" id="MBM3095643.1"/>
    </source>
</evidence>
<comment type="caution">
    <text evidence="2">The sequence shown here is derived from an EMBL/GenBank/DDBJ whole genome shotgun (WGS) entry which is preliminary data.</text>
</comment>